<keyword evidence="3" id="KW-0378">Hydrolase</keyword>
<comment type="subcellular location">
    <subcellularLocation>
        <location evidence="1">Membrane</location>
    </subcellularLocation>
</comment>
<comment type="caution">
    <text evidence="8">The sequence shown here is derived from an EMBL/GenBank/DDBJ whole genome shotgun (WGS) entry which is preliminary data.</text>
</comment>
<keyword evidence="9" id="KW-1185">Reference proteome</keyword>
<organism evidence="8 9">
    <name type="scientific">Marinobacter azerbaijanicus</name>
    <dbReference type="NCBI Taxonomy" id="3050455"/>
    <lineage>
        <taxon>Bacteria</taxon>
        <taxon>Pseudomonadati</taxon>
        <taxon>Pseudomonadota</taxon>
        <taxon>Gammaproteobacteria</taxon>
        <taxon>Pseudomonadales</taxon>
        <taxon>Marinobacteraceae</taxon>
        <taxon>Marinobacter</taxon>
    </lineage>
</organism>
<dbReference type="InterPro" id="IPR027094">
    <property type="entry name" value="Mitofusin_fam"/>
</dbReference>
<dbReference type="SUPFAM" id="SSF52540">
    <property type="entry name" value="P-loop containing nucleoside triphosphate hydrolases"/>
    <property type="match status" value="1"/>
</dbReference>
<evidence type="ECO:0000259" key="7">
    <source>
        <dbReference type="Pfam" id="PF00350"/>
    </source>
</evidence>
<keyword evidence="4" id="KW-0342">GTP-binding</keyword>
<evidence type="ECO:0000256" key="5">
    <source>
        <dbReference type="ARBA" id="ARBA00023136"/>
    </source>
</evidence>
<dbReference type="InterPro" id="IPR027417">
    <property type="entry name" value="P-loop_NTPase"/>
</dbReference>
<name>A0ABT7IHQ1_9GAMM</name>
<accession>A0ABT7IHQ1</accession>
<feature type="coiled-coil region" evidence="6">
    <location>
        <begin position="28"/>
        <end position="55"/>
    </location>
</feature>
<evidence type="ECO:0000256" key="4">
    <source>
        <dbReference type="ARBA" id="ARBA00023134"/>
    </source>
</evidence>
<keyword evidence="5" id="KW-0472">Membrane</keyword>
<evidence type="ECO:0000256" key="3">
    <source>
        <dbReference type="ARBA" id="ARBA00022801"/>
    </source>
</evidence>
<evidence type="ECO:0000313" key="9">
    <source>
        <dbReference type="Proteomes" id="UP001227964"/>
    </source>
</evidence>
<dbReference type="RefSeq" id="WP_285393724.1">
    <property type="nucleotide sequence ID" value="NZ_JASSVS010000016.1"/>
</dbReference>
<protein>
    <submittedName>
        <fullName evidence="8">Dynamin family protein</fullName>
    </submittedName>
</protein>
<dbReference type="PANTHER" id="PTHR10465:SF0">
    <property type="entry name" value="SARCALUMENIN"/>
    <property type="match status" value="1"/>
</dbReference>
<keyword evidence="6" id="KW-0175">Coiled coil</keyword>
<dbReference type="PANTHER" id="PTHR10465">
    <property type="entry name" value="TRANSMEMBRANE GTPASE FZO1"/>
    <property type="match status" value="1"/>
</dbReference>
<sequence>MSTLIHEETHVQLTKLASLWVWRRKPIVEAVQESLSAAEKKYELQSNALSATQERCGQLNELCRKFVATQSYQETEATRREINHNKTIEQVHNLQKRNHQLQQDYEKLTTKHGLITRLLSAIPQENNGLKQFKKLFEEEFMRFANQVTSLPNEALAVIELQGIGKELALIAGFPGIHSKNILAVSGGFSSGKSEFVNSFIQDSEFRLAVGLNPVTAIPTYVSGATNSSIQAYSKQGGSVPLTIKEFDAITHDFVRTFPFDLKTVMPYISVGTQLGENGLEHICFIDTPGYDPADTGGFTQHDRETALQYVTQSNAVLWVIGLDVNGTVPAPDLEFIHELNNISKKEIYIIANKADLKAEDDIQDILEEIESVFEYEQIDVCGISAYSSVLGQELCYRRLSLMDYLDVKNRAVEMKNQLIIQVRSVFKRYRKAIESDIEHSAKVQLGFRSLHLDILESGDEELFLRMGERFEELRRDLSAPAHQDHLLLSSELEEKMVEAIDLTFEAIGSRGSQTVPVLQPSQLQV</sequence>
<dbReference type="Proteomes" id="UP001227964">
    <property type="component" value="Unassembled WGS sequence"/>
</dbReference>
<evidence type="ECO:0000256" key="1">
    <source>
        <dbReference type="ARBA" id="ARBA00004370"/>
    </source>
</evidence>
<evidence type="ECO:0000313" key="8">
    <source>
        <dbReference type="EMBL" id="MDL0433703.1"/>
    </source>
</evidence>
<dbReference type="EMBL" id="JASSVS010000016">
    <property type="protein sequence ID" value="MDL0433703.1"/>
    <property type="molecule type" value="Genomic_DNA"/>
</dbReference>
<evidence type="ECO:0000256" key="2">
    <source>
        <dbReference type="ARBA" id="ARBA00022741"/>
    </source>
</evidence>
<proteinExistence type="predicted"/>
<reference evidence="8 9" key="1">
    <citation type="submission" date="2023-06" db="EMBL/GenBank/DDBJ databases">
        <title>Marinobacter azerbaijanicus a moderately halophilic, isolated from Urmia Lake in Azerbaijan region of Iran.</title>
        <authorList>
            <person name="Sanchez-Porro C."/>
            <person name="Aghdam E.M."/>
            <person name="Saheb S.M."/>
            <person name="Tarhriz V."/>
            <person name="Kazemi E."/>
            <person name="Ammozegar M.A."/>
            <person name="Ventosa A."/>
            <person name="Hejazi M.S."/>
        </authorList>
    </citation>
    <scope>NUCLEOTIDE SEQUENCE [LARGE SCALE GENOMIC DNA]</scope>
    <source>
        <strain evidence="8 9">TBZ242</strain>
    </source>
</reference>
<evidence type="ECO:0000256" key="6">
    <source>
        <dbReference type="SAM" id="Coils"/>
    </source>
</evidence>
<dbReference type="InterPro" id="IPR045063">
    <property type="entry name" value="Dynamin_N"/>
</dbReference>
<dbReference type="Pfam" id="PF00350">
    <property type="entry name" value="Dynamin_N"/>
    <property type="match status" value="1"/>
</dbReference>
<feature type="domain" description="Dynamin N-terminal" evidence="7">
    <location>
        <begin position="182"/>
        <end position="352"/>
    </location>
</feature>
<dbReference type="Gene3D" id="3.40.50.300">
    <property type="entry name" value="P-loop containing nucleotide triphosphate hydrolases"/>
    <property type="match status" value="1"/>
</dbReference>
<gene>
    <name evidence="8" type="ORF">QPM17_21390</name>
</gene>
<feature type="coiled-coil region" evidence="6">
    <location>
        <begin position="84"/>
        <end position="111"/>
    </location>
</feature>
<keyword evidence="2" id="KW-0547">Nucleotide-binding</keyword>